<evidence type="ECO:0000313" key="6">
    <source>
        <dbReference type="Proteomes" id="UP000216411"/>
    </source>
</evidence>
<dbReference type="SUPFAM" id="SSF52980">
    <property type="entry name" value="Restriction endonuclease-like"/>
    <property type="match status" value="1"/>
</dbReference>
<accession>A0A255ICF5</accession>
<evidence type="ECO:0000313" key="5">
    <source>
        <dbReference type="EMBL" id="RDY28855.1"/>
    </source>
</evidence>
<protein>
    <submittedName>
        <fullName evidence="4">AAA domain-containing protein</fullName>
    </submittedName>
    <submittedName>
        <fullName evidence="5">DUF4011 domain-containing protein</fullName>
    </submittedName>
</protein>
<dbReference type="PANTHER" id="PTHR10887:SF530">
    <property type="entry name" value="SUPERFAMILY I DNA HELICASES"/>
    <property type="match status" value="1"/>
</dbReference>
<reference evidence="5" key="3">
    <citation type="submission" date="2018-07" db="EMBL/GenBank/DDBJ databases">
        <authorList>
            <person name="Quirk P.G."/>
            <person name="Krulwich T.A."/>
        </authorList>
    </citation>
    <scope>NUCLEOTIDE SEQUENCE</scope>
    <source>
        <strain evidence="5">CCRI-19302</strain>
    </source>
</reference>
<gene>
    <name evidence="4" type="ORF">C8E03_104162</name>
    <name evidence="5" type="ORF">CG710_019105</name>
</gene>
<dbReference type="RefSeq" id="WP_094378569.1">
    <property type="nucleotide sequence ID" value="NZ_NOKA02000076.1"/>
</dbReference>
<dbReference type="InterPro" id="IPR045055">
    <property type="entry name" value="DNA2/NAM7-like"/>
</dbReference>
<reference evidence="5 6" key="1">
    <citation type="journal article" date="2017" name="Genome Announc.">
        <title>Draft Genome Sequence of a Sporulating and Motile Strain of Lachnotalea glycerini Isolated from Water in Quebec City, Canada.</title>
        <authorList>
            <person name="Maheux A.F."/>
            <person name="Boudreau D.K."/>
            <person name="Berube E."/>
            <person name="Boissinot M."/>
            <person name="Raymond F."/>
            <person name="Brodeur S."/>
            <person name="Corbeil J."/>
            <person name="Isabel S."/>
            <person name="Omar R.F."/>
            <person name="Bergeron M.G."/>
        </authorList>
    </citation>
    <scope>NUCLEOTIDE SEQUENCE [LARGE SCALE GENOMIC DNA]</scope>
    <source>
        <strain evidence="5 6">CCRI-19302</strain>
    </source>
</reference>
<dbReference type="PANTHER" id="PTHR10887">
    <property type="entry name" value="DNA2/NAM7 HELICASE FAMILY"/>
    <property type="match status" value="1"/>
</dbReference>
<dbReference type="Pfam" id="PF18741">
    <property type="entry name" value="MTES_1575"/>
    <property type="match status" value="1"/>
</dbReference>
<evidence type="ECO:0000313" key="4">
    <source>
        <dbReference type="EMBL" id="PXV91154.1"/>
    </source>
</evidence>
<feature type="domain" description="DNA2/NAM7 helicase helicase" evidence="1">
    <location>
        <begin position="1508"/>
        <end position="1548"/>
    </location>
</feature>
<dbReference type="InterPro" id="IPR041679">
    <property type="entry name" value="DNA2/NAM7-like_C"/>
</dbReference>
<dbReference type="Pfam" id="PF13086">
    <property type="entry name" value="AAA_11"/>
    <property type="match status" value="1"/>
</dbReference>
<evidence type="ECO:0000259" key="2">
    <source>
        <dbReference type="Pfam" id="PF13087"/>
    </source>
</evidence>
<dbReference type="Gene3D" id="3.40.960.10">
    <property type="entry name" value="VSR Endonuclease"/>
    <property type="match status" value="1"/>
</dbReference>
<dbReference type="Proteomes" id="UP000216411">
    <property type="component" value="Unassembled WGS sequence"/>
</dbReference>
<dbReference type="InterPro" id="IPR027417">
    <property type="entry name" value="P-loop_NTPase"/>
</dbReference>
<evidence type="ECO:0000259" key="3">
    <source>
        <dbReference type="Pfam" id="PF18741"/>
    </source>
</evidence>
<comment type="caution">
    <text evidence="5">The sequence shown here is derived from an EMBL/GenBank/DDBJ whole genome shotgun (WGS) entry which is preliminary data.</text>
</comment>
<evidence type="ECO:0000259" key="1">
    <source>
        <dbReference type="Pfam" id="PF13086"/>
    </source>
</evidence>
<dbReference type="InterPro" id="IPR047187">
    <property type="entry name" value="SF1_C_Upf1"/>
</dbReference>
<dbReference type="InterPro" id="IPR011335">
    <property type="entry name" value="Restrct_endonuc-II-like"/>
</dbReference>
<name>A0A255ICF5_9FIRM</name>
<dbReference type="GO" id="GO:0004386">
    <property type="term" value="F:helicase activity"/>
    <property type="evidence" value="ECO:0007669"/>
    <property type="project" value="InterPro"/>
</dbReference>
<dbReference type="Pfam" id="PF13195">
    <property type="entry name" value="DUF4011"/>
    <property type="match status" value="1"/>
</dbReference>
<dbReference type="EMBL" id="QICS01000004">
    <property type="protein sequence ID" value="PXV91154.1"/>
    <property type="molecule type" value="Genomic_DNA"/>
</dbReference>
<evidence type="ECO:0000313" key="7">
    <source>
        <dbReference type="Proteomes" id="UP000247523"/>
    </source>
</evidence>
<dbReference type="CDD" id="cd18808">
    <property type="entry name" value="SF1_C_Upf1"/>
    <property type="match status" value="1"/>
</dbReference>
<feature type="domain" description="Restriction endonuclease type II-like" evidence="3">
    <location>
        <begin position="1820"/>
        <end position="1917"/>
    </location>
</feature>
<reference evidence="4 7" key="2">
    <citation type="submission" date="2018-05" db="EMBL/GenBank/DDBJ databases">
        <title>Genomic Encyclopedia of Type Strains, Phase IV (KMG-IV): sequencing the most valuable type-strain genomes for metagenomic binning, comparative biology and taxonomic classification.</title>
        <authorList>
            <person name="Goeker M."/>
        </authorList>
    </citation>
    <scope>NUCLEOTIDE SEQUENCE [LARGE SCALE GENOMIC DNA]</scope>
    <source>
        <strain evidence="4 7">DSM 28816</strain>
    </source>
</reference>
<organism evidence="5 6">
    <name type="scientific">Lachnotalea glycerini</name>
    <dbReference type="NCBI Taxonomy" id="1763509"/>
    <lineage>
        <taxon>Bacteria</taxon>
        <taxon>Bacillati</taxon>
        <taxon>Bacillota</taxon>
        <taxon>Clostridia</taxon>
        <taxon>Lachnospirales</taxon>
        <taxon>Lachnospiraceae</taxon>
        <taxon>Lachnotalea</taxon>
    </lineage>
</organism>
<feature type="domain" description="DNA2/NAM7 helicase-like C-terminal" evidence="2">
    <location>
        <begin position="1577"/>
        <end position="1774"/>
    </location>
</feature>
<dbReference type="Proteomes" id="UP000247523">
    <property type="component" value="Unassembled WGS sequence"/>
</dbReference>
<dbReference type="InterPro" id="IPR025103">
    <property type="entry name" value="DUF4011"/>
</dbReference>
<dbReference type="EMBL" id="NOKA02000076">
    <property type="protein sequence ID" value="RDY28855.1"/>
    <property type="molecule type" value="Genomic_DNA"/>
</dbReference>
<dbReference type="InterPro" id="IPR049468">
    <property type="entry name" value="Restrct_endonuc-II-like_dom"/>
</dbReference>
<keyword evidence="6" id="KW-1185">Reference proteome</keyword>
<dbReference type="InterPro" id="IPR041677">
    <property type="entry name" value="DNA2/NAM7_AAA_11"/>
</dbReference>
<dbReference type="SUPFAM" id="SSF52540">
    <property type="entry name" value="P-loop containing nucleoside triphosphate hydrolases"/>
    <property type="match status" value="2"/>
</dbReference>
<sequence>MSLEIKEKKYEIWKHGLLDVSKRNKMINYRKTKRATLQIKSPTFNELFSRLVNSDEEIKFKKAVDCSRDLQLTELFYLFDKLGNPVNITIGEIDTDLNVNETQNTLKNLREKAKLSLEEQGINILYLCFGFIEWRQKATDNFMLSPIVLVPVTLTVDSMTEPYKMKRHDEDIVVNPTLEYLFGTEYGITMPEFDANKDDLDSYVDEVKNSIKLMGWNVIKEVNLGLLSFLKIVMYKDMVKNKNRIFENSVLNAFCGETYEIPDLKQEWNDYKHDKELAIEKYQVVNSDSSQQDAILLSKKGVSFILQGPPGTGKSQTITNIIAEGLADKKKILFVSEKMAALSVVYNRLKDVHLTNYCLSLHNYKANKKEVITDLIDSLDAPAKAINDGVLSFYPDFEQEKNDLNAYFDKIHMVIEPLGMTLYDVLTQLSVLESTDYINFDIPVEIITKIQYQKMISTLKHYRDFLKNYKGNINENPWKNTTLSLLSLEQKNKIGNTLEKLLVTVNSYLATTEYLNDKLATKKQWSWDGFSKIIGNVEKLYIINNLENKAKNWLEEAFATIPTAVELKEIIDESIALTDVFVQAMVIPNNLDSQKKRDNYINEWRCIASKAIELRDFVTDFDKKFGVEYKCKKNDLEELRNLFRLIMSVEDINVNWLKDRRLPKVKEQEKAMSDLIGNLHNIRNKIIDNLKNGLCMEESALGLKNDDFCSLLDSAVNDVVDRRMTLQNRIKENDTWNKKLIDIGIPEEFIDNHDIRNSYVEKIKKQIVKITELMELIDAVNIKFETEYSYTYKEIENIPKFIKLLMIPYNISAEWIDANNMVMIHSHMNKMQELSQNIIKMRDNLLQEWDKDILTYNYKDVLVRFKTDYKSFFKRLGSSYKFDKKMLTVMKRGLVGKLDDGVIIEALTRLKDYTQLINEFEANKELSVRYFGNYYMALDTDWNLLQDMANACETLVKYHSDFGFTKKALEVLTEDFAVRRKASIKGMTLEMLSEAVYLDEYKDLFHDNGEQSALEIQKQCAKKIEIIGEYEEFNKEIYEYLIRLLKAEKLILVDSNMQENINNTVMQRIMDYLRDYYVLRAEYQSNEVVNRNYFENNYQGFSTNWAKLQVSLETCTVLYEYQNTKGFSENTFAILAQTLANRSQFRVGNTTLGDLINDELLNEYIKFTEKHSGPIEDVIQIAQNKCQLAEKLNGFWKNITCILVDSYREKEEAEILDYIKRVYFAIQTLNNFAIELHNQLDIQGILFKQDVTGDVFIEVLSEFMDCKKDDMDCNRLFEQWKCYSIDTIDEWKIMIEKHLNNISPVLNNSEEYDRFIEWFEEKDEISKLSFSELVKRIAACSDLNMLEQWVDFAGILSECHNAGLKEYADYVMNHGINTERIIPIYRKSFLMKWVYNILEKDEFAYLRRFKAYAHEAKINEFKSHDEKQLLLAQARLDAMLSNLKPSGTRILNSAMDEVSILRRESEKKRKIMPLRKLFKEIPTLLQKLKPCFMMSPLSVSYFLDSDIYAFDMVIFDEASQILPEDAIGAIYRGKQVVIVGDTKQMPPTNFFSSTSNNSDDLYDSDDEEDNYYDICGESILEEAENNKCLPSCTLLWHYRSKDESLIAFSNKMIYRNELITFPNCKKEPDKGLEYDYVQDGYYEGKPKNCNVKEAERCVQLVEEHIKKHPNRSLGIIAFSEKQQSVIKDAVEDFRMNHPEYNDFFDDNREEYFFVKNLESVQGDERDTIIFSICYAKNKEGHMYMRFGPLGHAGGERRLNVAITRAKYNVKLVGSILPSDLDLKNTSPEGVKLLRDYILYAIQDDYNMPQGSPEANEDEFFTDIISDFIIENGYSVKRNIGASKYKMDIAVVHPDATDEFFIGIECDGGNYIMARTARERDVLRRNIMYSIGWNIYHIWSVAWFKNPIEEKQKLIQFLKDAEQKFKLDKQKKGLKRPIYETQGVREEFEKIVSETETVNQVLKLEFPEYKVCNPREAELTAGADNITNVASRIMWVMQHEQPIHKELLYKRLAPIFDREKATEPVRRTVDLAIKSKLKHQVEEKNGFLYYRDSEIHARVPVSDEDIRVIDYICDEEIKDAMVQIVDYALGLNQADLFAEAARTFKFARTGPKIKQSFARVFDDLISEEKLYEVDGKIYRKEA</sequence>
<dbReference type="FunFam" id="3.40.960.10:FF:000002">
    <property type="entry name" value="DNA helicase related protein"/>
    <property type="match status" value="1"/>
</dbReference>
<dbReference type="OrthoDB" id="9757917at2"/>
<dbReference type="Gene3D" id="3.40.50.300">
    <property type="entry name" value="P-loop containing nucleotide triphosphate hydrolases"/>
    <property type="match status" value="3"/>
</dbReference>
<proteinExistence type="predicted"/>
<dbReference type="Pfam" id="PF13087">
    <property type="entry name" value="AAA_12"/>
    <property type="match status" value="1"/>
</dbReference>